<dbReference type="Gene3D" id="2.60.40.2700">
    <property type="match status" value="2"/>
</dbReference>
<dbReference type="STRING" id="1120976.SAMN03080606_03293"/>
<dbReference type="SMART" id="SM00060">
    <property type="entry name" value="FN3"/>
    <property type="match status" value="1"/>
</dbReference>
<dbReference type="InterPro" id="IPR036116">
    <property type="entry name" value="FN3_sf"/>
</dbReference>
<accession>A0A1G5K802</accession>
<evidence type="ECO:0000313" key="6">
    <source>
        <dbReference type="EMBL" id="SCY96657.1"/>
    </source>
</evidence>
<gene>
    <name evidence="6" type="ORF">SAMN03080606_03293</name>
</gene>
<feature type="signal peptide" evidence="3">
    <location>
        <begin position="1"/>
        <end position="30"/>
    </location>
</feature>
<name>A0A1G5K802_9FIRM</name>
<keyword evidence="3" id="KW-0732">Signal</keyword>
<feature type="region of interest" description="Disordered" evidence="2">
    <location>
        <begin position="865"/>
        <end position="919"/>
    </location>
</feature>
<dbReference type="PROSITE" id="PS51272">
    <property type="entry name" value="SLH"/>
    <property type="match status" value="3"/>
</dbReference>
<proteinExistence type="predicted"/>
<dbReference type="EMBL" id="FMUS01000024">
    <property type="protein sequence ID" value="SCY96657.1"/>
    <property type="molecule type" value="Genomic_DNA"/>
</dbReference>
<dbReference type="Pfam" id="PF00041">
    <property type="entry name" value="fn3"/>
    <property type="match status" value="1"/>
</dbReference>
<dbReference type="PROSITE" id="PS50853">
    <property type="entry name" value="FN3"/>
    <property type="match status" value="1"/>
</dbReference>
<dbReference type="Proteomes" id="UP000198636">
    <property type="component" value="Unassembled WGS sequence"/>
</dbReference>
<dbReference type="SUPFAM" id="SSF49265">
    <property type="entry name" value="Fibronectin type III"/>
    <property type="match status" value="1"/>
</dbReference>
<evidence type="ECO:0000256" key="2">
    <source>
        <dbReference type="SAM" id="MobiDB-lite"/>
    </source>
</evidence>
<dbReference type="RefSeq" id="WP_091545693.1">
    <property type="nucleotide sequence ID" value="NZ_FMUS01000024.1"/>
</dbReference>
<dbReference type="InterPro" id="IPR001119">
    <property type="entry name" value="SLH_dom"/>
</dbReference>
<dbReference type="InterPro" id="IPR003961">
    <property type="entry name" value="FN3_dom"/>
</dbReference>
<feature type="domain" description="SLH" evidence="5">
    <location>
        <begin position="1194"/>
        <end position="1253"/>
    </location>
</feature>
<dbReference type="CDD" id="cd00063">
    <property type="entry name" value="FN3"/>
    <property type="match status" value="1"/>
</dbReference>
<feature type="domain" description="Fibronectin type-III" evidence="4">
    <location>
        <begin position="779"/>
        <end position="873"/>
    </location>
</feature>
<feature type="compositionally biased region" description="Basic and acidic residues" evidence="2">
    <location>
        <begin position="908"/>
        <end position="917"/>
    </location>
</feature>
<organism evidence="6 7">
    <name type="scientific">Alkaliphilus peptidifermentans DSM 18978</name>
    <dbReference type="NCBI Taxonomy" id="1120976"/>
    <lineage>
        <taxon>Bacteria</taxon>
        <taxon>Bacillati</taxon>
        <taxon>Bacillota</taxon>
        <taxon>Clostridia</taxon>
        <taxon>Peptostreptococcales</taxon>
        <taxon>Natronincolaceae</taxon>
        <taxon>Alkaliphilus</taxon>
    </lineage>
</organism>
<reference evidence="6 7" key="1">
    <citation type="submission" date="2016-10" db="EMBL/GenBank/DDBJ databases">
        <authorList>
            <person name="de Groot N.N."/>
        </authorList>
    </citation>
    <scope>NUCLEOTIDE SEQUENCE [LARGE SCALE GENOMIC DNA]</scope>
    <source>
        <strain evidence="6 7">DSM 18978</strain>
    </source>
</reference>
<evidence type="ECO:0000256" key="1">
    <source>
        <dbReference type="ARBA" id="ARBA00022737"/>
    </source>
</evidence>
<dbReference type="InterPro" id="IPR041248">
    <property type="entry name" value="YDG"/>
</dbReference>
<feature type="compositionally biased region" description="Low complexity" evidence="2">
    <location>
        <begin position="885"/>
        <end position="907"/>
    </location>
</feature>
<protein>
    <submittedName>
        <fullName evidence="6">S-layer homology domain-containing protein</fullName>
    </submittedName>
</protein>
<dbReference type="Gene3D" id="2.60.40.10">
    <property type="entry name" value="Immunoglobulins"/>
    <property type="match status" value="1"/>
</dbReference>
<keyword evidence="7" id="KW-1185">Reference proteome</keyword>
<dbReference type="InterPro" id="IPR013783">
    <property type="entry name" value="Ig-like_fold"/>
</dbReference>
<dbReference type="Pfam" id="PF18657">
    <property type="entry name" value="YDG"/>
    <property type="match status" value="2"/>
</dbReference>
<dbReference type="Pfam" id="PF00395">
    <property type="entry name" value="SLH"/>
    <property type="match status" value="3"/>
</dbReference>
<feature type="chain" id="PRO_5011539836" evidence="3">
    <location>
        <begin position="31"/>
        <end position="1312"/>
    </location>
</feature>
<sequence>MKPTTKRAVSWLLTAVMISIMFISSIPVWAADDPIIYTADASAKHNGVVQELKLEVKGTIVKASMTLKDAIPETLEVNQENFVSWRLRAWGLIFSDGKSVYELTTYNEPGQNPPTTVSREDIFDDGYDSQFTTGMWKHYYSSKWGSNSGFFMINKTNRGSRTFNGQLSDDFKTITWTIDMDGIDDIDLSNIKYLGYDLNDMTDFFDLEEGRVALTKNAGYKKGSNGVFADVNPNSSNFSGHRGYASEPAPYQVKYLPIDATSGTVPVDNNFYNADDLVTVAGNPGNLRKTGYQFGGWTDTTWISVHGPAVHNNEPITSFRIKEFVTLYPVWQPIDGFIVEMNEGSYTYDGTDQMSQVIVKSPDGETLTRDTDYTISIVKDGVSVAEAKNAGTYTVTVTGKGAYAGKSDTKTFNISSKEIRVSNSSPITKVYDGSDTIGDITLDIAQGDIIEGDSITVKFTSAKYTSPNAGIHNIAGNIVISGDSAANYRVSSALNLTGTITKRELTPSKVTVTDKVYDTNTNAVVTMAIFDNPVTGEAPVAIGTGSFEDASVGIDKTVTVSSSDLTLVAPWSTNYIIVPDITVTAKASITPAPISGGISIIIKDDNGEIGIAEPGDVLAADISALMPSHARTSGDIAYQWSKDGSALSGQTAKTYNVTQEDEGKKMTVTVIASGSYSGSVTSMEYKVGARALSGTLSITGTTNLGDRLTISGIAPGPVYNTDYTVQWYRDGAAISGAVSEAYIITADDLGTNLSVRVVATGNEYTGGLSSEEVVVTAAAPAKPSISANAGNGKITVTWQKPHDHGSTISGYSLEVTSGSTPITGSPYTIGADATSYTLSSLTNGTAYSLVLIAINSEGTTASDVVTVRPVASSKGGTDDSRDDSNSSNGGTSSNTSTTSTTTTTTNTPEKKPVEFKKTTNNTGTTITTIVTATTNASGNAYAAVTTDQVMALLENAKSGEDTAKKMIIEMKVEVEPSAKSAEVTIPREAFDKLVNETNADVRVDAGIGSVTFDSKAIEGINSAAAASTITIKIEKVETRLPESIAQIVGDRPVYDFTVASGDTQISSFGGGIASISIPYTLAPGEDKNAVVIYYIADNGSVQIVRGAYNDSTNTVDFFVSHFSKYAIGYNKVSFEDVSMDSWYADAVTFISARGITEGTSKTTFSPDNYITRGQFLVMLMRAYNLEVDANPKDNFADAGDTWYTRYLGTAKAMGIVNGMGNNNFNPELEISRQDMFTMIYRILVVIDELPEASKNTSLINYKDASEISDYAYTAIEALVSAEIVSGSNEKLNPKSKATRGQMAQIIFNLISE</sequence>
<feature type="domain" description="SLH" evidence="5">
    <location>
        <begin position="1130"/>
        <end position="1193"/>
    </location>
</feature>
<evidence type="ECO:0000259" key="4">
    <source>
        <dbReference type="PROSITE" id="PS50853"/>
    </source>
</evidence>
<evidence type="ECO:0000313" key="7">
    <source>
        <dbReference type="Proteomes" id="UP000198636"/>
    </source>
</evidence>
<evidence type="ECO:0000259" key="5">
    <source>
        <dbReference type="PROSITE" id="PS51272"/>
    </source>
</evidence>
<evidence type="ECO:0000256" key="3">
    <source>
        <dbReference type="SAM" id="SignalP"/>
    </source>
</evidence>
<feature type="domain" description="SLH" evidence="5">
    <location>
        <begin position="1258"/>
        <end position="1312"/>
    </location>
</feature>
<keyword evidence="1" id="KW-0677">Repeat</keyword>
<dbReference type="OrthoDB" id="1703838at2"/>